<dbReference type="AlphaFoldDB" id="A0AAE3L005"/>
<dbReference type="Gene3D" id="3.90.550.10">
    <property type="entry name" value="Spore Coat Polysaccharide Biosynthesis Protein SpsA, Chain A"/>
    <property type="match status" value="1"/>
</dbReference>
<evidence type="ECO:0000313" key="4">
    <source>
        <dbReference type="EMBL" id="MCR1899491.1"/>
    </source>
</evidence>
<keyword evidence="2" id="KW-0548">Nucleotidyltransferase</keyword>
<evidence type="ECO:0000259" key="3">
    <source>
        <dbReference type="Pfam" id="PF12804"/>
    </source>
</evidence>
<dbReference type="InterPro" id="IPR025877">
    <property type="entry name" value="MobA-like_NTP_Trfase"/>
</dbReference>
<keyword evidence="1" id="KW-0808">Transferase</keyword>
<comment type="caution">
    <text evidence="4">The sequence shown here is derived from an EMBL/GenBank/DDBJ whole genome shotgun (WGS) entry which is preliminary data.</text>
</comment>
<proteinExistence type="predicted"/>
<dbReference type="Proteomes" id="UP001205748">
    <property type="component" value="Unassembled WGS sequence"/>
</dbReference>
<dbReference type="InterPro" id="IPR050065">
    <property type="entry name" value="GlmU-like"/>
</dbReference>
<keyword evidence="5" id="KW-1185">Reference proteome</keyword>
<evidence type="ECO:0000313" key="5">
    <source>
        <dbReference type="Proteomes" id="UP001205748"/>
    </source>
</evidence>
<reference evidence="4" key="1">
    <citation type="submission" date="2022-07" db="EMBL/GenBank/DDBJ databases">
        <title>Enhanced cultured diversity of the mouse gut microbiota enables custom-made synthetic communities.</title>
        <authorList>
            <person name="Afrizal A."/>
        </authorList>
    </citation>
    <scope>NUCLEOTIDE SEQUENCE</scope>
    <source>
        <strain evidence="4">DSM 28593</strain>
    </source>
</reference>
<evidence type="ECO:0000256" key="2">
    <source>
        <dbReference type="ARBA" id="ARBA00022695"/>
    </source>
</evidence>
<accession>A0AAE3L005</accession>
<dbReference type="Pfam" id="PF12804">
    <property type="entry name" value="NTP_transf_3"/>
    <property type="match status" value="1"/>
</dbReference>
<evidence type="ECO:0000256" key="1">
    <source>
        <dbReference type="ARBA" id="ARBA00022679"/>
    </source>
</evidence>
<dbReference type="InterPro" id="IPR029044">
    <property type="entry name" value="Nucleotide-diphossugar_trans"/>
</dbReference>
<feature type="domain" description="MobA-like NTP transferase" evidence="3">
    <location>
        <begin position="3"/>
        <end position="134"/>
    </location>
</feature>
<dbReference type="PANTHER" id="PTHR43584:SF8">
    <property type="entry name" value="N-ACETYLMURAMATE ALPHA-1-PHOSPHATE URIDYLYLTRANSFERASE"/>
    <property type="match status" value="1"/>
</dbReference>
<dbReference type="RefSeq" id="WP_257531919.1">
    <property type="nucleotide sequence ID" value="NZ_JANKAS010000010.1"/>
</dbReference>
<dbReference type="EMBL" id="JANKAS010000010">
    <property type="protein sequence ID" value="MCR1899491.1"/>
    <property type="molecule type" value="Genomic_DNA"/>
</dbReference>
<dbReference type="PANTHER" id="PTHR43584">
    <property type="entry name" value="NUCLEOTIDYL TRANSFERASE"/>
    <property type="match status" value="1"/>
</dbReference>
<name>A0AAE3L005_9FIRM</name>
<dbReference type="SUPFAM" id="SSF53448">
    <property type="entry name" value="Nucleotide-diphospho-sugar transferases"/>
    <property type="match status" value="1"/>
</dbReference>
<dbReference type="GO" id="GO:0016779">
    <property type="term" value="F:nucleotidyltransferase activity"/>
    <property type="evidence" value="ECO:0007669"/>
    <property type="project" value="UniProtKB-KW"/>
</dbReference>
<organism evidence="4 5">
    <name type="scientific">Irregularibacter muris</name>
    <dbReference type="NCBI Taxonomy" id="1796619"/>
    <lineage>
        <taxon>Bacteria</taxon>
        <taxon>Bacillati</taxon>
        <taxon>Bacillota</taxon>
        <taxon>Clostridia</taxon>
        <taxon>Eubacteriales</taxon>
        <taxon>Eubacteriaceae</taxon>
        <taxon>Irregularibacter</taxon>
    </lineage>
</organism>
<protein>
    <submittedName>
        <fullName evidence="4">Nucleotidyltransferase family protein</fullName>
    </submittedName>
</protein>
<gene>
    <name evidence="4" type="ORF">NSA47_10890</name>
</gene>
<sequence length="253" mass="28384">MKALILAGSKGNKTPLLGYTNKALLPIRGKIMVQYIIDALRGSAFIDGIAIIGDENALAREIQIDPDKDIILPEKEQMIDNVVKGLEHFQREDKVLIITADIPFITPAAIDDFIKASLDSKGDLTYPIISKEAQEEAFPQMKRTYIKLREGTFTGGNMFLVNPAIVDRCIDMARYMMEHRKKPWKMAKMLGISFLARLLMGTLTLKGLEKRVAHLLNIEPKAIISSYAEVGNDVDKPSDVEYAEKYLSLLHHK</sequence>